<feature type="active site" description="Proton donor" evidence="6">
    <location>
        <position position="41"/>
    </location>
</feature>
<dbReference type="InterPro" id="IPR045747">
    <property type="entry name" value="CRISPR-assoc_prot_Cas6_N_sf"/>
</dbReference>
<dbReference type="Gene3D" id="3.30.70.1890">
    <property type="match status" value="1"/>
</dbReference>
<dbReference type="EMBL" id="RKRE01000002">
    <property type="protein sequence ID" value="RPF46996.1"/>
    <property type="molecule type" value="Genomic_DNA"/>
</dbReference>
<evidence type="ECO:0000256" key="2">
    <source>
        <dbReference type="ARBA" id="ARBA00022884"/>
    </source>
</evidence>
<gene>
    <name evidence="8" type="ORF">EDD75_1263</name>
</gene>
<evidence type="ECO:0000256" key="4">
    <source>
        <dbReference type="PIRNR" id="PIRNR005054"/>
    </source>
</evidence>
<evidence type="ECO:0000256" key="1">
    <source>
        <dbReference type="ARBA" id="ARBA00005937"/>
    </source>
</evidence>
<comment type="caution">
    <text evidence="8">The sequence shown here is derived from an EMBL/GenBank/DDBJ whole genome shotgun (WGS) entry which is preliminary data.</text>
</comment>
<dbReference type="GO" id="GO:0016788">
    <property type="term" value="F:hydrolase activity, acting on ester bonds"/>
    <property type="evidence" value="ECO:0007669"/>
    <property type="project" value="InterPro"/>
</dbReference>
<comment type="similarity">
    <text evidence="1 4">Belongs to the CRISPR-associated protein Cas6/Cse3/CasE family.</text>
</comment>
<accession>A0A3N5AP53</accession>
<evidence type="ECO:0000259" key="7">
    <source>
        <dbReference type="Pfam" id="PF01881"/>
    </source>
</evidence>
<evidence type="ECO:0000256" key="3">
    <source>
        <dbReference type="ARBA" id="ARBA00023118"/>
    </source>
</evidence>
<dbReference type="GO" id="GO:0051607">
    <property type="term" value="P:defense response to virus"/>
    <property type="evidence" value="ECO:0007669"/>
    <property type="project" value="UniProtKB-KW"/>
</dbReference>
<organism evidence="8 9">
    <name type="scientific">Thermodesulfitimonas autotrophica</name>
    <dbReference type="NCBI Taxonomy" id="1894989"/>
    <lineage>
        <taxon>Bacteria</taxon>
        <taxon>Bacillati</taxon>
        <taxon>Bacillota</taxon>
        <taxon>Clostridia</taxon>
        <taxon>Thermoanaerobacterales</taxon>
        <taxon>Thermoanaerobacteraceae</taxon>
        <taxon>Thermodesulfitimonas</taxon>
    </lineage>
</organism>
<feature type="domain" description="CRISPR associated protein Cas6 C-terminal" evidence="7">
    <location>
        <begin position="126"/>
        <end position="244"/>
    </location>
</feature>
<dbReference type="InterPro" id="IPR049435">
    <property type="entry name" value="Cas_Cas6_C"/>
</dbReference>
<sequence length="259" mass="28751">MQLTIFFTAPGPVAVPVQYGHLLQGLIYRQMENPVLRSYLHDQGFALEKRRFKLFTFSRLLGRAARYDQAAGRLVLTPPLRLVICSPIPFILQELGTGFLRQGRVRLGEASLEVKEMATAAPRVRQSTLRVRMLSPLVTYSTLDGVSGRAYTYYYSPFEPRFGELIGANLAKKHLLVYGRPADTAGFTIRPVRVEDRDQKVTYYKKTVIKGWMGDYELSGDPALLQIALDAGLGAKNSQGYGCCTPLEEAKPAAATGSE</sequence>
<feature type="site" description="Transition state stabilizer" evidence="5">
    <location>
        <position position="53"/>
    </location>
</feature>
<evidence type="ECO:0000256" key="5">
    <source>
        <dbReference type="PIRSR" id="PIRSR005054-1"/>
    </source>
</evidence>
<name>A0A3N5AP53_9THEO</name>
<dbReference type="Pfam" id="PF01881">
    <property type="entry name" value="Cas_Cas6_C"/>
    <property type="match status" value="1"/>
</dbReference>
<dbReference type="GO" id="GO:0003723">
    <property type="term" value="F:RNA binding"/>
    <property type="evidence" value="ECO:0007669"/>
    <property type="project" value="UniProtKB-KW"/>
</dbReference>
<dbReference type="NCBIfam" id="TIGR01877">
    <property type="entry name" value="cas_cas6"/>
    <property type="match status" value="1"/>
</dbReference>
<dbReference type="PIRSF" id="PIRSF005054">
    <property type="entry name" value="PF1131"/>
    <property type="match status" value="1"/>
</dbReference>
<keyword evidence="9" id="KW-1185">Reference proteome</keyword>
<dbReference type="Gene3D" id="3.30.70.1900">
    <property type="match status" value="1"/>
</dbReference>
<comment type="function">
    <text evidence="4">CRISPR (clustered regularly interspaced short palindromic repeat), is an adaptive immune system that provides protection against mobile genetic elements (viruses, transposable elements and conjugative plasmids). CRISPR clusters contain sequences complementary to antecedent mobile elements and target invading nucleic acids. CRISPR clusters are transcribed and processed into CRISPR RNA (crRNA).</text>
</comment>
<keyword evidence="3" id="KW-0051">Antiviral defense</keyword>
<proteinExistence type="inferred from homology"/>
<evidence type="ECO:0000313" key="8">
    <source>
        <dbReference type="EMBL" id="RPF46996.1"/>
    </source>
</evidence>
<dbReference type="Proteomes" id="UP000282654">
    <property type="component" value="Unassembled WGS sequence"/>
</dbReference>
<dbReference type="CDD" id="cd21140">
    <property type="entry name" value="Cas6_I-like"/>
    <property type="match status" value="1"/>
</dbReference>
<dbReference type="AlphaFoldDB" id="A0A3N5AP53"/>
<dbReference type="PANTHER" id="PTHR36984:SF1">
    <property type="entry name" value="CRISPR-ASSOCIATED ENDORIBONUCLEASE CAS6 1"/>
    <property type="match status" value="1"/>
</dbReference>
<keyword evidence="2" id="KW-0694">RNA-binding</keyword>
<reference evidence="8 9" key="1">
    <citation type="submission" date="2018-11" db="EMBL/GenBank/DDBJ databases">
        <title>Genomic Encyclopedia of Type Strains, Phase IV (KMG-IV): sequencing the most valuable type-strain genomes for metagenomic binning, comparative biology and taxonomic classification.</title>
        <authorList>
            <person name="Goeker M."/>
        </authorList>
    </citation>
    <scope>NUCLEOTIDE SEQUENCE [LARGE SCALE GENOMIC DNA]</scope>
    <source>
        <strain evidence="8 9">DSM 102936</strain>
    </source>
</reference>
<evidence type="ECO:0000256" key="6">
    <source>
        <dbReference type="PIRSR" id="PIRSR005054-50"/>
    </source>
</evidence>
<dbReference type="RefSeq" id="WP_123929614.1">
    <property type="nucleotide sequence ID" value="NZ_RKRE01000002.1"/>
</dbReference>
<dbReference type="Pfam" id="PF21350">
    <property type="entry name" value="Cas6_I-A"/>
    <property type="match status" value="1"/>
</dbReference>
<evidence type="ECO:0000313" key="9">
    <source>
        <dbReference type="Proteomes" id="UP000282654"/>
    </source>
</evidence>
<dbReference type="OrthoDB" id="9797488at2"/>
<dbReference type="PANTHER" id="PTHR36984">
    <property type="entry name" value="CRISPR-ASSOCIATED ENDORIBONUCLEASE CAS6 1"/>
    <property type="match status" value="1"/>
</dbReference>
<feature type="active site" description="Proton acceptor" evidence="6">
    <location>
        <position position="28"/>
    </location>
</feature>
<dbReference type="InterPro" id="IPR010156">
    <property type="entry name" value="CRISPR-assoc_prot_Cas6"/>
</dbReference>
<protein>
    <recommendedName>
        <fullName evidence="4">CRISPR-associated endoribonuclease</fullName>
    </recommendedName>
</protein>